<dbReference type="EMBL" id="BMGM01000001">
    <property type="protein sequence ID" value="GGE25406.1"/>
    <property type="molecule type" value="Genomic_DNA"/>
</dbReference>
<dbReference type="PANTHER" id="PTHR39087">
    <property type="entry name" value="UPF0104 MEMBRANE PROTEIN MJ1595"/>
    <property type="match status" value="1"/>
</dbReference>
<keyword evidence="2" id="KW-1003">Cell membrane</keyword>
<dbReference type="InterPro" id="IPR022791">
    <property type="entry name" value="L-PG_synthase/AglD"/>
</dbReference>
<name>A0ABQ1SBJ9_9FLAO</name>
<feature type="transmembrane region" description="Helical" evidence="6">
    <location>
        <begin position="37"/>
        <end position="59"/>
    </location>
</feature>
<feature type="transmembrane region" description="Helical" evidence="6">
    <location>
        <begin position="12"/>
        <end position="31"/>
    </location>
</feature>
<dbReference type="NCBIfam" id="TIGR00374">
    <property type="entry name" value="flippase-like domain"/>
    <property type="match status" value="1"/>
</dbReference>
<evidence type="ECO:0000256" key="1">
    <source>
        <dbReference type="ARBA" id="ARBA00004651"/>
    </source>
</evidence>
<comment type="caution">
    <text evidence="7">The sequence shown here is derived from an EMBL/GenBank/DDBJ whole genome shotgun (WGS) entry which is preliminary data.</text>
</comment>
<evidence type="ECO:0000256" key="5">
    <source>
        <dbReference type="ARBA" id="ARBA00023136"/>
    </source>
</evidence>
<gene>
    <name evidence="7" type="ORF">GCM10010832_02690</name>
</gene>
<evidence type="ECO:0000313" key="7">
    <source>
        <dbReference type="EMBL" id="GGE25406.1"/>
    </source>
</evidence>
<comment type="subcellular location">
    <subcellularLocation>
        <location evidence="1">Cell membrane</location>
        <topology evidence="1">Multi-pass membrane protein</topology>
    </subcellularLocation>
</comment>
<dbReference type="RefSeq" id="WP_188457278.1">
    <property type="nucleotide sequence ID" value="NZ_BMGM01000001.1"/>
</dbReference>
<protein>
    <submittedName>
        <fullName evidence="7">Membrane protein</fullName>
    </submittedName>
</protein>
<organism evidence="7 8">
    <name type="scientific">Psychroflexus planctonicus</name>
    <dbReference type="NCBI Taxonomy" id="1526575"/>
    <lineage>
        <taxon>Bacteria</taxon>
        <taxon>Pseudomonadati</taxon>
        <taxon>Bacteroidota</taxon>
        <taxon>Flavobacteriia</taxon>
        <taxon>Flavobacteriales</taxon>
        <taxon>Flavobacteriaceae</taxon>
        <taxon>Psychroflexus</taxon>
    </lineage>
</organism>
<evidence type="ECO:0000256" key="6">
    <source>
        <dbReference type="SAM" id="Phobius"/>
    </source>
</evidence>
<sequence length="325" mass="36309">MSGSLAKKIAKISIPIVLGVFFVAYSIFSATEEERLQIWNTIIGADPLWVSISLLMGILSHWARAARWKYLLLPLGCKPKTLNSFFAIMFGYLSNLGVPRSGEILRGASLASYENVSFQKSFGTIVSERLVDLIVLLLIIGLALLYQSTELLELFSTYQINPLLILGAIVILILLFFLFLKLLRTSNHALVIKIREFLEGLWEGMQSILHMKHKWPFIIYTFLIWGFYIGIFMVIKYSVPEVINLGFGPLLVAFIVGTFSMSLTSGGIGIFPVSIGVVLHMYGIDKVAGEAFGWILWSSQTALTIFLGVISAILLPLYNKNQIFK</sequence>
<keyword evidence="4 6" id="KW-1133">Transmembrane helix</keyword>
<evidence type="ECO:0000313" key="8">
    <source>
        <dbReference type="Proteomes" id="UP000599179"/>
    </source>
</evidence>
<proteinExistence type="predicted"/>
<keyword evidence="5 6" id="KW-0472">Membrane</keyword>
<accession>A0ABQ1SBJ9</accession>
<dbReference type="Proteomes" id="UP000599179">
    <property type="component" value="Unassembled WGS sequence"/>
</dbReference>
<reference evidence="8" key="1">
    <citation type="journal article" date="2019" name="Int. J. Syst. Evol. Microbiol.">
        <title>The Global Catalogue of Microorganisms (GCM) 10K type strain sequencing project: providing services to taxonomists for standard genome sequencing and annotation.</title>
        <authorList>
            <consortium name="The Broad Institute Genomics Platform"/>
            <consortium name="The Broad Institute Genome Sequencing Center for Infectious Disease"/>
            <person name="Wu L."/>
            <person name="Ma J."/>
        </authorList>
    </citation>
    <scope>NUCLEOTIDE SEQUENCE [LARGE SCALE GENOMIC DNA]</scope>
    <source>
        <strain evidence="8">CGMCC 1.12931</strain>
    </source>
</reference>
<feature type="transmembrane region" description="Helical" evidence="6">
    <location>
        <begin position="291"/>
        <end position="318"/>
    </location>
</feature>
<dbReference type="Pfam" id="PF03706">
    <property type="entry name" value="LPG_synthase_TM"/>
    <property type="match status" value="1"/>
</dbReference>
<feature type="transmembrane region" description="Helical" evidence="6">
    <location>
        <begin position="160"/>
        <end position="180"/>
    </location>
</feature>
<evidence type="ECO:0000256" key="4">
    <source>
        <dbReference type="ARBA" id="ARBA00022989"/>
    </source>
</evidence>
<evidence type="ECO:0000256" key="2">
    <source>
        <dbReference type="ARBA" id="ARBA00022475"/>
    </source>
</evidence>
<dbReference type="PANTHER" id="PTHR39087:SF2">
    <property type="entry name" value="UPF0104 MEMBRANE PROTEIN MJ1595"/>
    <property type="match status" value="1"/>
</dbReference>
<keyword evidence="3 6" id="KW-0812">Transmembrane</keyword>
<feature type="transmembrane region" description="Helical" evidence="6">
    <location>
        <begin position="217"/>
        <end position="239"/>
    </location>
</feature>
<feature type="transmembrane region" description="Helical" evidence="6">
    <location>
        <begin position="251"/>
        <end position="279"/>
    </location>
</feature>
<evidence type="ECO:0000256" key="3">
    <source>
        <dbReference type="ARBA" id="ARBA00022692"/>
    </source>
</evidence>
<keyword evidence="8" id="KW-1185">Reference proteome</keyword>
<feature type="transmembrane region" description="Helical" evidence="6">
    <location>
        <begin position="130"/>
        <end position="148"/>
    </location>
</feature>